<protein>
    <submittedName>
        <fullName evidence="2">Hypothetical membrane protein</fullName>
    </submittedName>
</protein>
<evidence type="ECO:0000256" key="1">
    <source>
        <dbReference type="SAM" id="Phobius"/>
    </source>
</evidence>
<keyword evidence="1" id="KW-0472">Membrane</keyword>
<evidence type="ECO:0000313" key="3">
    <source>
        <dbReference type="Proteomes" id="UP000019801"/>
    </source>
</evidence>
<keyword evidence="1" id="KW-0812">Transmembrane</keyword>
<dbReference type="EMBL" id="HG969191">
    <property type="protein sequence ID" value="CDO47475.1"/>
    <property type="molecule type" value="Genomic_DNA"/>
</dbReference>
<feature type="transmembrane region" description="Helical" evidence="1">
    <location>
        <begin position="12"/>
        <end position="35"/>
    </location>
</feature>
<reference evidence="3" key="1">
    <citation type="submission" date="2013-11" db="EMBL/GenBank/DDBJ databases">
        <title>Genome sequencing of Bartonella spp. isolated from human blood.</title>
        <authorList>
            <person name="Raoult D."/>
        </authorList>
    </citation>
    <scope>NUCLEOTIDE SEQUENCE</scope>
    <source>
        <strain evidence="3">BM1374165</strain>
    </source>
</reference>
<dbReference type="PATRIC" id="fig|38323.3.peg.1627"/>
<dbReference type="KEGG" id="bhs:BM1374165_01501"/>
<dbReference type="GeneID" id="92986068"/>
<dbReference type="KEGG" id="bhn:PRJBM_01426"/>
<dbReference type="Proteomes" id="UP000019801">
    <property type="component" value="Chromosome I"/>
</dbReference>
<feature type="transmembrane region" description="Helical" evidence="1">
    <location>
        <begin position="55"/>
        <end position="81"/>
    </location>
</feature>
<name>X5MIA8_BARHN</name>
<proteinExistence type="predicted"/>
<dbReference type="AlphaFoldDB" id="X5MIA8"/>
<dbReference type="RefSeq" id="WP_034448338.1">
    <property type="nucleotide sequence ID" value="NZ_BLJS01000001.1"/>
</dbReference>
<accession>X5MIA8</accession>
<evidence type="ECO:0000313" key="2">
    <source>
        <dbReference type="EMBL" id="CDO47475.1"/>
    </source>
</evidence>
<organism evidence="2 3">
    <name type="scientific">Bartonella henselae</name>
    <name type="common">Rochalimaea henselae</name>
    <dbReference type="NCBI Taxonomy" id="38323"/>
    <lineage>
        <taxon>Bacteria</taxon>
        <taxon>Pseudomonadati</taxon>
        <taxon>Pseudomonadota</taxon>
        <taxon>Alphaproteobacteria</taxon>
        <taxon>Hyphomicrobiales</taxon>
        <taxon>Bartonellaceae</taxon>
        <taxon>Bartonella</taxon>
    </lineage>
</organism>
<sequence length="137" mass="15787">MKNYTLKNNKKASLKFLITLSIFLIIMVVGSPVLAMSLMHILSETQMLGGVRWNGIGYLIFFLPVFLWACIFVPLPILWGINRLRDRKLKKNIQKLEEAICTGAKISRLQNEPLLGETKSCFIRDQEQLKNFKESEE</sequence>
<gene>
    <name evidence="2" type="ORF">BM1374165_01501</name>
</gene>
<keyword evidence="1" id="KW-1133">Transmembrane helix</keyword>